<dbReference type="InterPro" id="IPR001173">
    <property type="entry name" value="Glyco_trans_2-like"/>
</dbReference>
<dbReference type="Pfam" id="PF00535">
    <property type="entry name" value="Glycos_transf_2"/>
    <property type="match status" value="1"/>
</dbReference>
<accession>A0ABY6Z5W0</accession>
<name>A0ABY6Z5W0_9BACL</name>
<dbReference type="PANTHER" id="PTHR43630:SF2">
    <property type="entry name" value="GLYCOSYLTRANSFERASE"/>
    <property type="match status" value="1"/>
</dbReference>
<dbReference type="Gene3D" id="3.90.550.10">
    <property type="entry name" value="Spore Coat Polysaccharide Biosynthesis Protein SpsA, Chain A"/>
    <property type="match status" value="1"/>
</dbReference>
<sequence length="351" mass="40693">MKLSLVMISKNSETTLGLSLDSARDFVDEIIVVDTGSSDHSISIAKDHGAMVYTYVWKNDFSDARNFALSKSSGDYNLILDSDEQVVNIDREKVTHYLKGINVIGKIKRINFYDEDGEKRIFKEYISRVIPAGLIFSGRVHEQVYSTLPRVRLPIEVNHFGYYKTDKTDRNINLIKTELTCHPDNGYLHYHITQEYTQRKDFQLALQHFEIADTLLGGNEPFYSNFIVDWLYALIECSRWTIALQIIQRERERLHDCSDFWFVYGMLCMSYAQINIEYFLEIKRAFLTCLSIGETLKYATVDGTGSYLAMYNLGVFHEALGEFNKAADWYRLSASLGYDRAEDRLKHMEQN</sequence>
<proteinExistence type="predicted"/>
<evidence type="ECO:0000313" key="3">
    <source>
        <dbReference type="Proteomes" id="UP001164803"/>
    </source>
</evidence>
<dbReference type="Proteomes" id="UP001164803">
    <property type="component" value="Chromosome"/>
</dbReference>
<dbReference type="RefSeq" id="WP_268045218.1">
    <property type="nucleotide sequence ID" value="NZ_CP104064.1"/>
</dbReference>
<gene>
    <name evidence="2" type="ORF">NZD86_04095</name>
</gene>
<dbReference type="PANTHER" id="PTHR43630">
    <property type="entry name" value="POLY-BETA-1,6-N-ACETYL-D-GLUCOSAMINE SYNTHASE"/>
    <property type="match status" value="1"/>
</dbReference>
<dbReference type="EMBL" id="CP104064">
    <property type="protein sequence ID" value="WAH37701.1"/>
    <property type="molecule type" value="Genomic_DNA"/>
</dbReference>
<dbReference type="InterPro" id="IPR029044">
    <property type="entry name" value="Nucleotide-diphossugar_trans"/>
</dbReference>
<dbReference type="Gene3D" id="1.25.40.10">
    <property type="entry name" value="Tetratricopeptide repeat domain"/>
    <property type="match status" value="1"/>
</dbReference>
<evidence type="ECO:0000313" key="2">
    <source>
        <dbReference type="EMBL" id="WAH37701.1"/>
    </source>
</evidence>
<reference evidence="2" key="1">
    <citation type="submission" date="2022-08" db="EMBL/GenBank/DDBJ databases">
        <title>Alicyclobacillus dauci DSM2870, complete genome.</title>
        <authorList>
            <person name="Wang Q."/>
            <person name="Cai R."/>
            <person name="Wang Z."/>
        </authorList>
    </citation>
    <scope>NUCLEOTIDE SEQUENCE</scope>
    <source>
        <strain evidence="2">DSM 28700</strain>
    </source>
</reference>
<dbReference type="SUPFAM" id="SSF81901">
    <property type="entry name" value="HCP-like"/>
    <property type="match status" value="1"/>
</dbReference>
<dbReference type="SUPFAM" id="SSF53448">
    <property type="entry name" value="Nucleotide-diphospho-sugar transferases"/>
    <property type="match status" value="1"/>
</dbReference>
<dbReference type="CDD" id="cd02511">
    <property type="entry name" value="Beta4Glucosyltransferase"/>
    <property type="match status" value="1"/>
</dbReference>
<organism evidence="2 3">
    <name type="scientific">Alicyclobacillus dauci</name>
    <dbReference type="NCBI Taxonomy" id="1475485"/>
    <lineage>
        <taxon>Bacteria</taxon>
        <taxon>Bacillati</taxon>
        <taxon>Bacillota</taxon>
        <taxon>Bacilli</taxon>
        <taxon>Bacillales</taxon>
        <taxon>Alicyclobacillaceae</taxon>
        <taxon>Alicyclobacillus</taxon>
    </lineage>
</organism>
<evidence type="ECO:0000259" key="1">
    <source>
        <dbReference type="Pfam" id="PF00535"/>
    </source>
</evidence>
<protein>
    <submittedName>
        <fullName evidence="2">Glycosyltransferase family 2 protein</fullName>
    </submittedName>
</protein>
<dbReference type="InterPro" id="IPR011990">
    <property type="entry name" value="TPR-like_helical_dom_sf"/>
</dbReference>
<keyword evidence="3" id="KW-1185">Reference proteome</keyword>
<feature type="domain" description="Glycosyltransferase 2-like" evidence="1">
    <location>
        <begin position="4"/>
        <end position="100"/>
    </location>
</feature>